<protein>
    <submittedName>
        <fullName evidence="9">Uncharacterized protein</fullName>
    </submittedName>
</protein>
<dbReference type="PRINTS" id="PR00704">
    <property type="entry name" value="CALPAIN"/>
</dbReference>
<feature type="active site" evidence="5 6">
    <location>
        <position position="499"/>
    </location>
</feature>
<reference evidence="9" key="1">
    <citation type="submission" date="2018-11" db="EMBL/GenBank/DDBJ databases">
        <authorList>
            <person name="Alioto T."/>
            <person name="Alioto T."/>
        </authorList>
    </citation>
    <scope>NUCLEOTIDE SEQUENCE</scope>
</reference>
<dbReference type="GO" id="GO:0005737">
    <property type="term" value="C:cytoplasm"/>
    <property type="evidence" value="ECO:0007669"/>
    <property type="project" value="TreeGrafter"/>
</dbReference>
<evidence type="ECO:0000259" key="8">
    <source>
        <dbReference type="PROSITE" id="PS50222"/>
    </source>
</evidence>
<evidence type="ECO:0000256" key="3">
    <source>
        <dbReference type="ARBA" id="ARBA00022801"/>
    </source>
</evidence>
<evidence type="ECO:0000313" key="9">
    <source>
        <dbReference type="EMBL" id="VDI28787.1"/>
    </source>
</evidence>
<dbReference type="OrthoDB" id="424753at2759"/>
<evidence type="ECO:0000256" key="1">
    <source>
        <dbReference type="ARBA" id="ARBA00007623"/>
    </source>
</evidence>
<comment type="caution">
    <text evidence="9">The sequence shown here is derived from an EMBL/GenBank/DDBJ whole genome shotgun (WGS) entry which is preliminary data.</text>
</comment>
<dbReference type="Pfam" id="PF01067">
    <property type="entry name" value="Calpain_III"/>
    <property type="match status" value="1"/>
</dbReference>
<dbReference type="PROSITE" id="PS50222">
    <property type="entry name" value="EF_HAND_2"/>
    <property type="match status" value="1"/>
</dbReference>
<feature type="non-terminal residue" evidence="9">
    <location>
        <position position="1"/>
    </location>
</feature>
<evidence type="ECO:0000256" key="6">
    <source>
        <dbReference type="PROSITE-ProRule" id="PRU00239"/>
    </source>
</evidence>
<dbReference type="InterPro" id="IPR002048">
    <property type="entry name" value="EF_hand_dom"/>
</dbReference>
<dbReference type="EMBL" id="UYJE01004525">
    <property type="protein sequence ID" value="VDI28787.1"/>
    <property type="molecule type" value="Genomic_DNA"/>
</dbReference>
<keyword evidence="10" id="KW-1185">Reference proteome</keyword>
<gene>
    <name evidence="9" type="ORF">MGAL_10B072789</name>
</gene>
<dbReference type="InterPro" id="IPR000169">
    <property type="entry name" value="Pept_cys_AS"/>
</dbReference>
<evidence type="ECO:0000313" key="10">
    <source>
        <dbReference type="Proteomes" id="UP000596742"/>
    </source>
</evidence>
<dbReference type="AlphaFoldDB" id="A0A8B6E2R8"/>
<dbReference type="Gene3D" id="1.10.238.10">
    <property type="entry name" value="EF-hand"/>
    <property type="match status" value="1"/>
</dbReference>
<dbReference type="Gene3D" id="2.60.120.380">
    <property type="match status" value="1"/>
</dbReference>
<dbReference type="InterPro" id="IPR011992">
    <property type="entry name" value="EF-hand-dom_pair"/>
</dbReference>
<dbReference type="SUPFAM" id="SSF47473">
    <property type="entry name" value="EF-hand"/>
    <property type="match status" value="1"/>
</dbReference>
<dbReference type="SUPFAM" id="SSF54001">
    <property type="entry name" value="Cysteine proteinases"/>
    <property type="match status" value="1"/>
</dbReference>
<evidence type="ECO:0000259" key="7">
    <source>
        <dbReference type="PROSITE" id="PS50203"/>
    </source>
</evidence>
<dbReference type="InterPro" id="IPR022684">
    <property type="entry name" value="Calpain_cysteine_protease"/>
</dbReference>
<dbReference type="GO" id="GO:0004198">
    <property type="term" value="F:calcium-dependent cysteine-type endopeptidase activity"/>
    <property type="evidence" value="ECO:0007669"/>
    <property type="project" value="InterPro"/>
</dbReference>
<dbReference type="PANTHER" id="PTHR10183">
    <property type="entry name" value="CALPAIN"/>
    <property type="match status" value="1"/>
</dbReference>
<evidence type="ECO:0000256" key="5">
    <source>
        <dbReference type="PIRSR" id="PIRSR622684-1"/>
    </source>
</evidence>
<dbReference type="FunFam" id="3.90.70.10:FF:000114">
    <property type="entry name" value="Calpain a"/>
    <property type="match status" value="1"/>
</dbReference>
<dbReference type="PROSITE" id="PS50203">
    <property type="entry name" value="CALPAIN_CAT"/>
    <property type="match status" value="1"/>
</dbReference>
<dbReference type="InterPro" id="IPR022682">
    <property type="entry name" value="Calpain_domain_III"/>
</dbReference>
<feature type="domain" description="EF-hand" evidence="8">
    <location>
        <begin position="113"/>
        <end position="148"/>
    </location>
</feature>
<feature type="active site" evidence="5 6">
    <location>
        <position position="313"/>
    </location>
</feature>
<organism evidence="9 10">
    <name type="scientific">Mytilus galloprovincialis</name>
    <name type="common">Mediterranean mussel</name>
    <dbReference type="NCBI Taxonomy" id="29158"/>
    <lineage>
        <taxon>Eukaryota</taxon>
        <taxon>Metazoa</taxon>
        <taxon>Spiralia</taxon>
        <taxon>Lophotrochozoa</taxon>
        <taxon>Mollusca</taxon>
        <taxon>Bivalvia</taxon>
        <taxon>Autobranchia</taxon>
        <taxon>Pteriomorphia</taxon>
        <taxon>Mytilida</taxon>
        <taxon>Mytiloidea</taxon>
        <taxon>Mytilidae</taxon>
        <taxon>Mytilinae</taxon>
        <taxon>Mytilus</taxon>
    </lineage>
</organism>
<dbReference type="GO" id="GO:0006508">
    <property type="term" value="P:proteolysis"/>
    <property type="evidence" value="ECO:0007669"/>
    <property type="project" value="UniProtKB-KW"/>
</dbReference>
<sequence>MKLKISAKPSRWPYNSVLTTRIGRHWLLEEDDKNELPKPVKPLDPVKELFMKHATEDGHIYAKELKHFLRELSASEFGESILFSLEAARSLVTLMDRNRSGALNFDEVVKGWNEIKAYKKIFEQFDKDGTASVDTYELSKLFSALGFTVNRQVQIAIVRRYGNRNNKIRLTDFLIVIFKLTLMFELFKEQQLKTGGNNDAASFTLNETGVAQRKHFTRFPKGYWHPIMNLPRGLVRQEDYLGLKIELLRNNKIFVDPDFSPSSSSLTFSGSQPQISGVRSVIWKRPRELVDNPRFVKDGLSRHDLDQGCLGNCWFIAGAAVVSTIPKLLSRCVPIDQDFDKDYAGLFRFNFYWYGKWVEVIVDDLLPTDGRQLIYARNRSDPDEFWPALLEKAYAKLRGNYEALDGGHTQDAIVDMTGSISETIDLKDKSKIPDNLYELVWKSYQMNSLMGAGINLPGNTSTPEFEMSNGLVMGHAYSITGITSVPYKGNNIQLLRLRNPWGKSEWKGDYSDEIRKISQDERKRLGIDIKDDGEFWISFIDVLRIFDDIQLCHLQPDALTSEIANDERKQSWEVTVYHDAWIRGLTAGGCGKAPYEDLFWKNPQFFITLKDVDIKDNSGLCTLIATLTEKEMNNKSSVAIGFKVYKLREFQRRPLDGESALRNNLILQKRSGYEYNREVTRRFELDPGVYALIPSTYEAHVEAKFMLRLYTEKPAESGLLEEVDKNEL</sequence>
<keyword evidence="2 6" id="KW-0645">Protease</keyword>
<proteinExistence type="inferred from homology"/>
<dbReference type="CDD" id="cd00044">
    <property type="entry name" value="CysPc"/>
    <property type="match status" value="1"/>
</dbReference>
<dbReference type="Proteomes" id="UP000596742">
    <property type="component" value="Unassembled WGS sequence"/>
</dbReference>
<dbReference type="InterPro" id="IPR036213">
    <property type="entry name" value="Calpain_III_sf"/>
</dbReference>
<keyword evidence="4 6" id="KW-0788">Thiol protease</keyword>
<feature type="active site" evidence="5 6">
    <location>
        <position position="475"/>
    </location>
</feature>
<dbReference type="SUPFAM" id="SSF49758">
    <property type="entry name" value="Calpain large subunit, middle domain (domain III)"/>
    <property type="match status" value="1"/>
</dbReference>
<dbReference type="Gene3D" id="3.90.70.10">
    <property type="entry name" value="Cysteine proteinases"/>
    <property type="match status" value="1"/>
</dbReference>
<dbReference type="SMART" id="SM00054">
    <property type="entry name" value="EFh"/>
    <property type="match status" value="2"/>
</dbReference>
<feature type="domain" description="Calpain catalytic" evidence="7">
    <location>
        <begin position="253"/>
        <end position="555"/>
    </location>
</feature>
<dbReference type="InterPro" id="IPR022683">
    <property type="entry name" value="Calpain_III"/>
</dbReference>
<evidence type="ECO:0000256" key="4">
    <source>
        <dbReference type="ARBA" id="ARBA00022807"/>
    </source>
</evidence>
<comment type="similarity">
    <text evidence="1">Belongs to the peptidase C2 family.</text>
</comment>
<dbReference type="SMART" id="SM00720">
    <property type="entry name" value="calpain_III"/>
    <property type="match status" value="1"/>
</dbReference>
<evidence type="ECO:0000256" key="2">
    <source>
        <dbReference type="ARBA" id="ARBA00022670"/>
    </source>
</evidence>
<keyword evidence="3 6" id="KW-0378">Hydrolase</keyword>
<name>A0A8B6E2R8_MYTGA</name>
<dbReference type="GO" id="GO:0005509">
    <property type="term" value="F:calcium ion binding"/>
    <property type="evidence" value="ECO:0007669"/>
    <property type="project" value="InterPro"/>
</dbReference>
<dbReference type="PANTHER" id="PTHR10183:SF433">
    <property type="entry name" value="CALPAIN-A-RELATED"/>
    <property type="match status" value="1"/>
</dbReference>
<dbReference type="PROSITE" id="PS00139">
    <property type="entry name" value="THIOL_PROTEASE_CYS"/>
    <property type="match status" value="1"/>
</dbReference>
<dbReference type="InterPro" id="IPR001300">
    <property type="entry name" value="Peptidase_C2_calpain_cat"/>
</dbReference>
<dbReference type="Pfam" id="PF00648">
    <property type="entry name" value="Peptidase_C2"/>
    <property type="match status" value="1"/>
</dbReference>
<dbReference type="InterPro" id="IPR038765">
    <property type="entry name" value="Papain-like_cys_pep_sf"/>
</dbReference>
<accession>A0A8B6E2R8</accession>
<dbReference type="SMART" id="SM00230">
    <property type="entry name" value="CysPc"/>
    <property type="match status" value="1"/>
</dbReference>